<dbReference type="InterPro" id="IPR042104">
    <property type="entry name" value="PKS_dehydratase_sf"/>
</dbReference>
<feature type="domain" description="Carrier" evidence="13">
    <location>
        <begin position="1697"/>
        <end position="1772"/>
    </location>
</feature>
<evidence type="ECO:0000256" key="2">
    <source>
        <dbReference type="ARBA" id="ARBA00004792"/>
    </source>
</evidence>
<evidence type="ECO:0000256" key="5">
    <source>
        <dbReference type="ARBA" id="ARBA00022553"/>
    </source>
</evidence>
<evidence type="ECO:0000256" key="3">
    <source>
        <dbReference type="ARBA" id="ARBA00005189"/>
    </source>
</evidence>
<dbReference type="FunFam" id="1.10.1200.10:FF:000007">
    <property type="entry name" value="Probable polyketide synthase pks17"/>
    <property type="match status" value="1"/>
</dbReference>
<dbReference type="SUPFAM" id="SSF53901">
    <property type="entry name" value="Thiolase-like"/>
    <property type="match status" value="1"/>
</dbReference>
<evidence type="ECO:0000256" key="4">
    <source>
        <dbReference type="ARBA" id="ARBA00022450"/>
    </source>
</evidence>
<accession>A0A291RLS3</accession>
<dbReference type="Pfam" id="PF16197">
    <property type="entry name" value="KAsynt_C_assoc"/>
    <property type="match status" value="1"/>
</dbReference>
<gene>
    <name evidence="16" type="ORF">CRH09_20645</name>
</gene>
<dbReference type="GO" id="GO:0004312">
    <property type="term" value="F:fatty acid synthase activity"/>
    <property type="evidence" value="ECO:0007669"/>
    <property type="project" value="TreeGrafter"/>
</dbReference>
<protein>
    <submittedName>
        <fullName evidence="16">Polyketide synthase</fullName>
    </submittedName>
</protein>
<keyword evidence="11" id="KW-0012">Acyltransferase</keyword>
<dbReference type="InterPro" id="IPR009081">
    <property type="entry name" value="PP-bd_ACP"/>
</dbReference>
<keyword evidence="10" id="KW-0511">Multifunctional enzyme</keyword>
<proteinExistence type="predicted"/>
<evidence type="ECO:0000259" key="14">
    <source>
        <dbReference type="PROSITE" id="PS52004"/>
    </source>
</evidence>
<dbReference type="PROSITE" id="PS00606">
    <property type="entry name" value="KS3_1"/>
    <property type="match status" value="1"/>
</dbReference>
<name>A0A291RLS3_9NOCA</name>
<dbReference type="InterPro" id="IPR049551">
    <property type="entry name" value="PKS_DH_C"/>
</dbReference>
<dbReference type="PROSITE" id="PS52004">
    <property type="entry name" value="KS3_2"/>
    <property type="match status" value="1"/>
</dbReference>
<dbReference type="Pfam" id="PF08990">
    <property type="entry name" value="Docking"/>
    <property type="match status" value="1"/>
</dbReference>
<dbReference type="InterPro" id="IPR016035">
    <property type="entry name" value="Acyl_Trfase/lysoPLipase"/>
</dbReference>
<dbReference type="Gene3D" id="3.40.47.10">
    <property type="match status" value="1"/>
</dbReference>
<dbReference type="Pfam" id="PF22953">
    <property type="entry name" value="SpnB_Rossmann"/>
    <property type="match status" value="1"/>
</dbReference>
<evidence type="ECO:0000259" key="15">
    <source>
        <dbReference type="PROSITE" id="PS52019"/>
    </source>
</evidence>
<dbReference type="FunFam" id="3.40.366.10:FF:000002">
    <property type="entry name" value="Probable polyketide synthase 2"/>
    <property type="match status" value="1"/>
</dbReference>
<dbReference type="InterPro" id="IPR020807">
    <property type="entry name" value="PKS_DH"/>
</dbReference>
<dbReference type="PROSITE" id="PS00012">
    <property type="entry name" value="PHOSPHOPANTETHEINE"/>
    <property type="match status" value="1"/>
</dbReference>
<evidence type="ECO:0000256" key="12">
    <source>
        <dbReference type="PROSITE-ProRule" id="PRU01363"/>
    </source>
</evidence>
<dbReference type="InterPro" id="IPR014043">
    <property type="entry name" value="Acyl_transferase_dom"/>
</dbReference>
<evidence type="ECO:0000256" key="6">
    <source>
        <dbReference type="ARBA" id="ARBA00022679"/>
    </source>
</evidence>
<dbReference type="Gene3D" id="3.30.70.3290">
    <property type="match status" value="1"/>
</dbReference>
<dbReference type="PROSITE" id="PS52019">
    <property type="entry name" value="PKS_MFAS_DH"/>
    <property type="match status" value="1"/>
</dbReference>
<dbReference type="InterPro" id="IPR055123">
    <property type="entry name" value="SpnB-like_Rossmann"/>
</dbReference>
<reference evidence="16 17" key="1">
    <citation type="submission" date="2017-10" db="EMBL/GenBank/DDBJ databases">
        <title>Comparative genomics between pathogenic Norcardia.</title>
        <authorList>
            <person name="Zeng L."/>
        </authorList>
    </citation>
    <scope>NUCLEOTIDE SEQUENCE [LARGE SCALE GENOMIC DNA]</scope>
    <source>
        <strain evidence="16 17">NC_YFY_NT001</strain>
    </source>
</reference>
<evidence type="ECO:0000256" key="9">
    <source>
        <dbReference type="ARBA" id="ARBA00023194"/>
    </source>
</evidence>
<dbReference type="InterPro" id="IPR049900">
    <property type="entry name" value="PKS_mFAS_DH"/>
</dbReference>
<evidence type="ECO:0000259" key="13">
    <source>
        <dbReference type="PROSITE" id="PS50075"/>
    </source>
</evidence>
<evidence type="ECO:0000313" key="17">
    <source>
        <dbReference type="Proteomes" id="UP000221961"/>
    </source>
</evidence>
<dbReference type="KEGG" id="ntp:CRH09_20645"/>
<dbReference type="InterPro" id="IPR036291">
    <property type="entry name" value="NAD(P)-bd_dom_sf"/>
</dbReference>
<keyword evidence="4" id="KW-0596">Phosphopantetheine</keyword>
<dbReference type="InterPro" id="IPR018201">
    <property type="entry name" value="Ketoacyl_synth_AS"/>
</dbReference>
<feature type="active site" description="Proton donor; for dehydratase activity" evidence="12">
    <location>
        <position position="1139"/>
    </location>
</feature>
<dbReference type="GO" id="GO:0033068">
    <property type="term" value="P:macrolide biosynthetic process"/>
    <property type="evidence" value="ECO:0007669"/>
    <property type="project" value="UniProtKB-ARBA"/>
</dbReference>
<dbReference type="Pfam" id="PF02801">
    <property type="entry name" value="Ketoacyl-synt_C"/>
    <property type="match status" value="1"/>
</dbReference>
<evidence type="ECO:0000313" key="16">
    <source>
        <dbReference type="EMBL" id="ATL68230.1"/>
    </source>
</evidence>
<dbReference type="Gene3D" id="3.40.50.720">
    <property type="entry name" value="NAD(P)-binding Rossmann-like Domain"/>
    <property type="match status" value="1"/>
</dbReference>
<dbReference type="SMART" id="SM00823">
    <property type="entry name" value="PKS_PP"/>
    <property type="match status" value="1"/>
</dbReference>
<feature type="region of interest" description="C-terminal hotdog fold" evidence="12">
    <location>
        <begin position="1078"/>
        <end position="1216"/>
    </location>
</feature>
<dbReference type="SUPFAM" id="SSF55048">
    <property type="entry name" value="Probable ACP-binding domain of malonyl-CoA ACP transacylase"/>
    <property type="match status" value="1"/>
</dbReference>
<evidence type="ECO:0000256" key="7">
    <source>
        <dbReference type="ARBA" id="ARBA00022832"/>
    </source>
</evidence>
<dbReference type="GO" id="GO:0031177">
    <property type="term" value="F:phosphopantetheine binding"/>
    <property type="evidence" value="ECO:0007669"/>
    <property type="project" value="InterPro"/>
</dbReference>
<comment type="pathway">
    <text evidence="3">Lipid metabolism.</text>
</comment>
<evidence type="ECO:0000256" key="10">
    <source>
        <dbReference type="ARBA" id="ARBA00023268"/>
    </source>
</evidence>
<dbReference type="Gene3D" id="3.40.366.10">
    <property type="entry name" value="Malonyl-Coenzyme A Acyl Carrier Protein, domain 2"/>
    <property type="match status" value="1"/>
</dbReference>
<keyword evidence="5" id="KW-0597">Phosphoprotein</keyword>
<dbReference type="Proteomes" id="UP000221961">
    <property type="component" value="Chromosome"/>
</dbReference>
<dbReference type="SMART" id="SM01294">
    <property type="entry name" value="PKS_PP_betabranch"/>
    <property type="match status" value="1"/>
</dbReference>
<dbReference type="Pfam" id="PF00698">
    <property type="entry name" value="Acyl_transf_1"/>
    <property type="match status" value="1"/>
</dbReference>
<dbReference type="InterPro" id="IPR006162">
    <property type="entry name" value="Ppantetheine_attach_site"/>
</dbReference>
<dbReference type="SMART" id="SM00825">
    <property type="entry name" value="PKS_KS"/>
    <property type="match status" value="1"/>
</dbReference>
<dbReference type="Gene3D" id="3.10.129.110">
    <property type="entry name" value="Polyketide synthase dehydratase"/>
    <property type="match status" value="1"/>
</dbReference>
<organism evidence="16 17">
    <name type="scientific">Nocardia terpenica</name>
    <dbReference type="NCBI Taxonomy" id="455432"/>
    <lineage>
        <taxon>Bacteria</taxon>
        <taxon>Bacillati</taxon>
        <taxon>Actinomycetota</taxon>
        <taxon>Actinomycetes</taxon>
        <taxon>Mycobacteriales</taxon>
        <taxon>Nocardiaceae</taxon>
        <taxon>Nocardia</taxon>
    </lineage>
</organism>
<dbReference type="PANTHER" id="PTHR43775:SF51">
    <property type="entry name" value="INACTIVE PHENOLPHTHIOCEROL SYNTHESIS POLYKETIDE SYNTHASE TYPE I PKS1-RELATED"/>
    <property type="match status" value="1"/>
</dbReference>
<dbReference type="PROSITE" id="PS50075">
    <property type="entry name" value="CARRIER"/>
    <property type="match status" value="1"/>
</dbReference>
<dbReference type="InterPro" id="IPR020806">
    <property type="entry name" value="PKS_PP-bd"/>
</dbReference>
<dbReference type="Pfam" id="PF00109">
    <property type="entry name" value="ketoacyl-synt"/>
    <property type="match status" value="1"/>
</dbReference>
<dbReference type="SUPFAM" id="SSF47336">
    <property type="entry name" value="ACP-like"/>
    <property type="match status" value="1"/>
</dbReference>
<dbReference type="InterPro" id="IPR016039">
    <property type="entry name" value="Thiolase-like"/>
</dbReference>
<dbReference type="InterPro" id="IPR050091">
    <property type="entry name" value="PKS_NRPS_Biosynth_Enz"/>
</dbReference>
<feature type="region of interest" description="N-terminal hotdog fold" evidence="12">
    <location>
        <begin position="938"/>
        <end position="1063"/>
    </location>
</feature>
<comment type="cofactor">
    <cofactor evidence="1">
        <name>pantetheine 4'-phosphate</name>
        <dbReference type="ChEBI" id="CHEBI:47942"/>
    </cofactor>
</comment>
<keyword evidence="7" id="KW-0276">Fatty acid metabolism</keyword>
<dbReference type="CDD" id="cd08956">
    <property type="entry name" value="KR_3_FAS_SDR_x"/>
    <property type="match status" value="1"/>
</dbReference>
<dbReference type="Pfam" id="PF00550">
    <property type="entry name" value="PP-binding"/>
    <property type="match status" value="1"/>
</dbReference>
<dbReference type="SMART" id="SM00827">
    <property type="entry name" value="PKS_AT"/>
    <property type="match status" value="1"/>
</dbReference>
<dbReference type="GO" id="GO:0004315">
    <property type="term" value="F:3-oxoacyl-[acyl-carrier-protein] synthase activity"/>
    <property type="evidence" value="ECO:0007669"/>
    <property type="project" value="InterPro"/>
</dbReference>
<dbReference type="Pfam" id="PF21089">
    <property type="entry name" value="PKS_DH_N"/>
    <property type="match status" value="1"/>
</dbReference>
<dbReference type="InterPro" id="IPR057326">
    <property type="entry name" value="KR_dom"/>
</dbReference>
<dbReference type="PANTHER" id="PTHR43775">
    <property type="entry name" value="FATTY ACID SYNTHASE"/>
    <property type="match status" value="1"/>
</dbReference>
<dbReference type="InterPro" id="IPR013968">
    <property type="entry name" value="PKS_KR"/>
</dbReference>
<comment type="pathway">
    <text evidence="2">Antibiotic biosynthesis.</text>
</comment>
<dbReference type="SMART" id="SM00826">
    <property type="entry name" value="PKS_DH"/>
    <property type="match status" value="1"/>
</dbReference>
<dbReference type="InterPro" id="IPR036736">
    <property type="entry name" value="ACP-like_sf"/>
</dbReference>
<feature type="active site" description="Proton acceptor; for dehydratase activity" evidence="12">
    <location>
        <position position="970"/>
    </location>
</feature>
<dbReference type="InterPro" id="IPR014031">
    <property type="entry name" value="Ketoacyl_synth_C"/>
</dbReference>
<dbReference type="CDD" id="cd00833">
    <property type="entry name" value="PKS"/>
    <property type="match status" value="1"/>
</dbReference>
<dbReference type="EMBL" id="CP023778">
    <property type="protein sequence ID" value="ATL68230.1"/>
    <property type="molecule type" value="Genomic_DNA"/>
</dbReference>
<dbReference type="Gene3D" id="1.10.1200.10">
    <property type="entry name" value="ACP-like"/>
    <property type="match status" value="1"/>
</dbReference>
<dbReference type="InterPro" id="IPR020841">
    <property type="entry name" value="PKS_Beta-ketoAc_synthase_dom"/>
</dbReference>
<dbReference type="InterPro" id="IPR015083">
    <property type="entry name" value="NorB/c/GfsB-D-like_docking"/>
</dbReference>
<dbReference type="InterPro" id="IPR001227">
    <property type="entry name" value="Ac_transferase_dom_sf"/>
</dbReference>
<sequence length="1845" mass="193637">MNSEMGNGSSEELVSALRDAVKETVRLRKQNRELLDAAQEPIAIVGMACRLPGGVSSPEELWDLVASGGDGVSGFPTDRGWDLAGLFDPDPDHAGTSYASEGGFLHDAALFDAELFGISPREALAMDPQQRLILETAWESIERAGIDPQSLRGSRTGVYAGVIYHDYEPALLERLPAVEGQRIAGGAASVVSGRVSFVLGLEGPAVTLDTACSSSLVAMHLAAQSLRKGECDLALAGGATVMARPMAFVEFSRQRALAADGRCKAYAAAADGTGWGEGAALLVLERLSDAVAHGRRVLAVMRGSAVNQDGASNGLTAPNGPAQQRVIRAALADARLSAADVDVVEGHGTGTKLGDPIEAQALLATYGQDRPNDRPLWLGSVKSNVGHTQGAAGAVSVIKLVEAMRHEVLPPTLHVDEPSPFVDWESGAVSLLTESRPWVREERPRRAGVSSFGISGTNAHIILEEPTVDDSRIDESDEATQTFGAVLWPISAGTEQGLRNQARRLRAHLLDHRRLGLADIGFSLATTRATLQHRAVVVGNDRDALLEDLAVLADDGSGARVVCGTPVGGDLAFLFTGQGAQRPGMGRELAARFPVFAQALDEICAAFGDRLPRPLREVLDAGDSELLEQTVFTQASLFAVEVALYRLLRHLGIRPNRVAGHSIGEISAAHVAGVLSLDDAVTLVAARGRLMQALPEGGAMVSVRATEEEVAALLAGHEDRAGIAAVNGPRSLVVSGDADAVTAIAAQLAERGHKTRGLRVSHAFHSPRMEPMLAEFRSVAQSLTYHAPAVPLVSNVTGATAADREICSPDYWVRHVREAVRFGAGIRHLYDGGVTTYLEIGPDAVLTAMGQECLTEEEADTAAFVPVLRKDRSEERSLLTALARLQVRGFEPDWTALCTGARRVDLPTYAFDHKHYWPGAAPRSEASAGGLGLDATAHPLLGAAVRPADADSLLLTGRLSLDAHPWLSDHRVWDSVVFPGAGLIELALEAADQVGATILEDLTMPAALTLPENGAVDIQVAVAEADDDGRRSVTVHARPAGGDGADDWTRIAVGTLAAETPNAVADIDFPAVWPPADAEPVDLTGWYDTIAGSRLEYGPAFQGLRAAWRWGTEIFAEVGLGEEETKQADAYGLHPILLDATLHAIGLGALPASERAQVPFVWTGVRRYGTGSSAVRVRIAPVGADSVALTLTDEGGRLVARVESLSVRPVSADQLGASSDPLFELHWAPVPDEPVASPSGWTVLGDGLGLAEELLAAGQQVDTYADLDGLAAAIDAGATVPDAVLVPFAVDTVAEAEMATAVHAAGHRALALARTWLADNRFGAARMVVVTRGAVAAGPDADTPDPVAASARGLLLSAHTENPDRFVLVDLDTDSESYRMLPWVLNTDEPQLAIRTGTLLAARLTAPATAEGAPATWSAHGTVLVTGATGALGRVVVRHLVTEYGVRRLLLVSRSGARAEGIEQLCAELSGLGAQTTVAACDVADREALADTLAAIPAEHPLTAVIHAAGILDDGVVGALTADRVDAVLRPKVDAAWNLHELTRAADLSAFVLFSSAAGVFGSAGQGNYAAANAFLDALARYRRARGLAGLSLGWGPWADSGMAAALGGADRARTARSGLVALTEAEGLRLFDAALGRDAAYLAPLPVDSATLTGEVPPLLRGLIRARRGRPQRTADGGADFLVRRLAALNPVEQEKALLDLVRAEVAAVLEYAGVGQVPDGRTFTELGADSLTALELRNRFNKATGLRLPPTVVFDHPTPAALARALREDLFPAGRDTDDFDEARFRRELAAVPVGRLREAGLLDGLLALLGSDRSGAPVVDDDAIDGMDVADLINLAREGAES</sequence>
<dbReference type="SUPFAM" id="SSF51735">
    <property type="entry name" value="NAD(P)-binding Rossmann-fold domains"/>
    <property type="match status" value="2"/>
</dbReference>
<dbReference type="InterPro" id="IPR016036">
    <property type="entry name" value="Malonyl_transacylase_ACP-bd"/>
</dbReference>
<evidence type="ECO:0000256" key="11">
    <source>
        <dbReference type="ARBA" id="ARBA00023315"/>
    </source>
</evidence>
<keyword evidence="8" id="KW-0443">Lipid metabolism</keyword>
<keyword evidence="6" id="KW-0808">Transferase</keyword>
<feature type="domain" description="Ketosynthase family 3 (KS3)" evidence="14">
    <location>
        <begin position="39"/>
        <end position="465"/>
    </location>
</feature>
<dbReference type="FunFam" id="3.40.47.10:FF:000019">
    <property type="entry name" value="Polyketide synthase type I"/>
    <property type="match status" value="1"/>
</dbReference>
<dbReference type="SMART" id="SM00822">
    <property type="entry name" value="PKS_KR"/>
    <property type="match status" value="1"/>
</dbReference>
<dbReference type="Pfam" id="PF14765">
    <property type="entry name" value="PS-DH"/>
    <property type="match status" value="1"/>
</dbReference>
<dbReference type="Pfam" id="PF08659">
    <property type="entry name" value="KR"/>
    <property type="match status" value="1"/>
</dbReference>
<keyword evidence="9" id="KW-0045">Antibiotic biosynthesis</keyword>
<feature type="domain" description="PKS/mFAS DH" evidence="15">
    <location>
        <begin position="938"/>
        <end position="1216"/>
    </location>
</feature>
<dbReference type="InterPro" id="IPR014030">
    <property type="entry name" value="Ketoacyl_synth_N"/>
</dbReference>
<dbReference type="InterPro" id="IPR032821">
    <property type="entry name" value="PKS_assoc"/>
</dbReference>
<evidence type="ECO:0000256" key="8">
    <source>
        <dbReference type="ARBA" id="ARBA00023098"/>
    </source>
</evidence>
<dbReference type="InterPro" id="IPR049552">
    <property type="entry name" value="PKS_DH_N"/>
</dbReference>
<evidence type="ECO:0000256" key="1">
    <source>
        <dbReference type="ARBA" id="ARBA00001957"/>
    </source>
</evidence>
<dbReference type="GO" id="GO:0006633">
    <property type="term" value="P:fatty acid biosynthetic process"/>
    <property type="evidence" value="ECO:0007669"/>
    <property type="project" value="InterPro"/>
</dbReference>
<dbReference type="SUPFAM" id="SSF52151">
    <property type="entry name" value="FabD/lysophospholipase-like"/>
    <property type="match status" value="1"/>
</dbReference>